<dbReference type="Proteomes" id="UP001165962">
    <property type="component" value="Unassembled WGS sequence"/>
</dbReference>
<keyword evidence="4" id="KW-1185">Reference proteome</keyword>
<accession>A0ABX0J7Q9</accession>
<name>A0ABX0J7Q9_9BACL</name>
<protein>
    <submittedName>
        <fullName evidence="3">SDR family oxidoreductase</fullName>
    </submittedName>
</protein>
<dbReference type="PROSITE" id="PS00061">
    <property type="entry name" value="ADH_SHORT"/>
    <property type="match status" value="1"/>
</dbReference>
<keyword evidence="2" id="KW-0560">Oxidoreductase</keyword>
<sequence length="250" mass="26897">MSAYMNKVVIITGAGGGIGRTLAMSYASEAAKVALFDKDEQKLRETQRLIEEAGYEEAYGRVLDLSDSHAIAPAIQAVADQFGHIDILINNAGLGRSKSPYELDIDDWDYVIDTNLRATFLCSREAAKVMRKTGKGSIINMASTRAEMSEPNTEAYAASKGGIIALTHALAISLGKDGIQVNAISPGWIETGDYNALGLADHQQHPAGRVGKPEDIARACLYLTAPDNDFVTGINLTIDGGMTRKMIYLE</sequence>
<organism evidence="3 4">
    <name type="scientific">Paenibacillus agricola</name>
    <dbReference type="NCBI Taxonomy" id="2716264"/>
    <lineage>
        <taxon>Bacteria</taxon>
        <taxon>Bacillati</taxon>
        <taxon>Bacillota</taxon>
        <taxon>Bacilli</taxon>
        <taxon>Bacillales</taxon>
        <taxon>Paenibacillaceae</taxon>
        <taxon>Paenibacillus</taxon>
    </lineage>
</organism>
<dbReference type="InterPro" id="IPR020904">
    <property type="entry name" value="Sc_DH/Rdtase_CS"/>
</dbReference>
<evidence type="ECO:0000313" key="3">
    <source>
        <dbReference type="EMBL" id="NHN31420.1"/>
    </source>
</evidence>
<dbReference type="SUPFAM" id="SSF51735">
    <property type="entry name" value="NAD(P)-binding Rossmann-fold domains"/>
    <property type="match status" value="1"/>
</dbReference>
<evidence type="ECO:0000313" key="4">
    <source>
        <dbReference type="Proteomes" id="UP001165962"/>
    </source>
</evidence>
<dbReference type="PANTHER" id="PTHR42760:SF115">
    <property type="entry name" value="3-OXOACYL-[ACYL-CARRIER-PROTEIN] REDUCTASE FABG"/>
    <property type="match status" value="1"/>
</dbReference>
<evidence type="ECO:0000256" key="2">
    <source>
        <dbReference type="ARBA" id="ARBA00023002"/>
    </source>
</evidence>
<dbReference type="InterPro" id="IPR002347">
    <property type="entry name" value="SDR_fam"/>
</dbReference>
<dbReference type="PANTHER" id="PTHR42760">
    <property type="entry name" value="SHORT-CHAIN DEHYDROGENASES/REDUCTASES FAMILY MEMBER"/>
    <property type="match status" value="1"/>
</dbReference>
<dbReference type="PRINTS" id="PR00081">
    <property type="entry name" value="GDHRDH"/>
</dbReference>
<comment type="similarity">
    <text evidence="1">Belongs to the short-chain dehydrogenases/reductases (SDR) family.</text>
</comment>
<dbReference type="Pfam" id="PF13561">
    <property type="entry name" value="adh_short_C2"/>
    <property type="match status" value="1"/>
</dbReference>
<proteinExistence type="inferred from homology"/>
<dbReference type="InterPro" id="IPR036291">
    <property type="entry name" value="NAD(P)-bd_dom_sf"/>
</dbReference>
<evidence type="ECO:0000256" key="1">
    <source>
        <dbReference type="ARBA" id="ARBA00006484"/>
    </source>
</evidence>
<dbReference type="EMBL" id="JAAOIW010000005">
    <property type="protein sequence ID" value="NHN31420.1"/>
    <property type="molecule type" value="Genomic_DNA"/>
</dbReference>
<comment type="caution">
    <text evidence="3">The sequence shown here is derived from an EMBL/GenBank/DDBJ whole genome shotgun (WGS) entry which is preliminary data.</text>
</comment>
<gene>
    <name evidence="3" type="ORF">G9U52_16400</name>
</gene>
<dbReference type="Gene3D" id="3.40.50.720">
    <property type="entry name" value="NAD(P)-binding Rossmann-like Domain"/>
    <property type="match status" value="1"/>
</dbReference>
<dbReference type="PRINTS" id="PR00080">
    <property type="entry name" value="SDRFAMILY"/>
</dbReference>
<reference evidence="3" key="1">
    <citation type="submission" date="2020-03" db="EMBL/GenBank/DDBJ databases">
        <title>Draft sequencing of Paenibacilllus sp. S3N08.</title>
        <authorList>
            <person name="Kim D.-U."/>
        </authorList>
    </citation>
    <scope>NUCLEOTIDE SEQUENCE</scope>
    <source>
        <strain evidence="3">S3N08</strain>
    </source>
</reference>